<evidence type="ECO:0000313" key="3">
    <source>
        <dbReference type="Proteomes" id="UP000838412"/>
    </source>
</evidence>
<sequence length="103" mass="11599">MDGEKKSRKTTVPRTERACDRDPERWIPQPDVSNFQQVGPYRGDSRAHMGPIHTDLPMDRTTDKLRQKTLNRNPGPSQQISWYGTLPETIPRIDGVSGGVAAE</sequence>
<dbReference type="Proteomes" id="UP000838412">
    <property type="component" value="Chromosome 19"/>
</dbReference>
<name>A0A8K0EKY6_BRALA</name>
<accession>A0A8K0EKY6</accession>
<protein>
    <submittedName>
        <fullName evidence="2">Hypp9212 protein</fullName>
    </submittedName>
</protein>
<gene>
    <name evidence="2" type="primary">Hypp9212</name>
    <name evidence="2" type="ORF">BLAG_LOCUS12264</name>
</gene>
<feature type="compositionally biased region" description="Basic and acidic residues" evidence="1">
    <location>
        <begin position="14"/>
        <end position="25"/>
    </location>
</feature>
<evidence type="ECO:0000256" key="1">
    <source>
        <dbReference type="SAM" id="MobiDB-lite"/>
    </source>
</evidence>
<feature type="region of interest" description="Disordered" evidence="1">
    <location>
        <begin position="1"/>
        <end position="58"/>
    </location>
</feature>
<dbReference type="EMBL" id="OV696704">
    <property type="protein sequence ID" value="CAH1252080.1"/>
    <property type="molecule type" value="Genomic_DNA"/>
</dbReference>
<dbReference type="AlphaFoldDB" id="A0A8K0EKY6"/>
<keyword evidence="3" id="KW-1185">Reference proteome</keyword>
<reference evidence="2" key="1">
    <citation type="submission" date="2022-01" db="EMBL/GenBank/DDBJ databases">
        <authorList>
            <person name="Braso-Vives M."/>
        </authorList>
    </citation>
    <scope>NUCLEOTIDE SEQUENCE</scope>
</reference>
<proteinExistence type="predicted"/>
<evidence type="ECO:0000313" key="2">
    <source>
        <dbReference type="EMBL" id="CAH1252080.1"/>
    </source>
</evidence>
<organism evidence="2 3">
    <name type="scientific">Branchiostoma lanceolatum</name>
    <name type="common">Common lancelet</name>
    <name type="synonym">Amphioxus lanceolatum</name>
    <dbReference type="NCBI Taxonomy" id="7740"/>
    <lineage>
        <taxon>Eukaryota</taxon>
        <taxon>Metazoa</taxon>
        <taxon>Chordata</taxon>
        <taxon>Cephalochordata</taxon>
        <taxon>Leptocardii</taxon>
        <taxon>Amphioxiformes</taxon>
        <taxon>Branchiostomatidae</taxon>
        <taxon>Branchiostoma</taxon>
    </lineage>
</organism>
<feature type="compositionally biased region" description="Basic residues" evidence="1">
    <location>
        <begin position="1"/>
        <end position="11"/>
    </location>
</feature>